<evidence type="ECO:0000313" key="1">
    <source>
        <dbReference type="EMBL" id="CAK7338982.1"/>
    </source>
</evidence>
<evidence type="ECO:0000313" key="2">
    <source>
        <dbReference type="Proteomes" id="UP001314170"/>
    </source>
</evidence>
<organism evidence="1 2">
    <name type="scientific">Dovyalis caffra</name>
    <dbReference type="NCBI Taxonomy" id="77055"/>
    <lineage>
        <taxon>Eukaryota</taxon>
        <taxon>Viridiplantae</taxon>
        <taxon>Streptophyta</taxon>
        <taxon>Embryophyta</taxon>
        <taxon>Tracheophyta</taxon>
        <taxon>Spermatophyta</taxon>
        <taxon>Magnoliopsida</taxon>
        <taxon>eudicotyledons</taxon>
        <taxon>Gunneridae</taxon>
        <taxon>Pentapetalae</taxon>
        <taxon>rosids</taxon>
        <taxon>fabids</taxon>
        <taxon>Malpighiales</taxon>
        <taxon>Salicaceae</taxon>
        <taxon>Flacourtieae</taxon>
        <taxon>Dovyalis</taxon>
    </lineage>
</organism>
<sequence length="136" mass="14950">MSHHSIMAGGGFVASDVKNYPEKVTWDVVIACILGAMVANFLDMALVSPVLVFPVSLCQLPLRYGSIKILWCFHQCVPDFQLAITIEILIVNVVNFLTPKIPGGLGWRIVQAALIGWKFGTSGDVTQLSDWYPMQV</sequence>
<protein>
    <submittedName>
        <fullName evidence="1">Uncharacterized protein</fullName>
    </submittedName>
</protein>
<keyword evidence="2" id="KW-1185">Reference proteome</keyword>
<gene>
    <name evidence="1" type="ORF">DCAF_LOCUS14030</name>
</gene>
<name>A0AAV1RTZ8_9ROSI</name>
<dbReference type="AlphaFoldDB" id="A0AAV1RTZ8"/>
<proteinExistence type="predicted"/>
<dbReference type="Proteomes" id="UP001314170">
    <property type="component" value="Unassembled WGS sequence"/>
</dbReference>
<dbReference type="EMBL" id="CAWUPB010001156">
    <property type="protein sequence ID" value="CAK7338982.1"/>
    <property type="molecule type" value="Genomic_DNA"/>
</dbReference>
<comment type="caution">
    <text evidence="1">The sequence shown here is derived from an EMBL/GenBank/DDBJ whole genome shotgun (WGS) entry which is preliminary data.</text>
</comment>
<reference evidence="1 2" key="1">
    <citation type="submission" date="2024-01" db="EMBL/GenBank/DDBJ databases">
        <authorList>
            <person name="Waweru B."/>
        </authorList>
    </citation>
    <scope>NUCLEOTIDE SEQUENCE [LARGE SCALE GENOMIC DNA]</scope>
</reference>
<accession>A0AAV1RTZ8</accession>